<reference evidence="2" key="1">
    <citation type="submission" date="2018-05" db="EMBL/GenBank/DDBJ databases">
        <authorList>
            <person name="Du Z."/>
            <person name="Wang X."/>
        </authorList>
    </citation>
    <scope>NUCLEOTIDE SEQUENCE [LARGE SCALE GENOMIC DNA]</scope>
    <source>
        <strain evidence="2">CQN31</strain>
    </source>
</reference>
<dbReference type="Gene3D" id="3.30.40.220">
    <property type="match status" value="1"/>
</dbReference>
<evidence type="ECO:0000313" key="1">
    <source>
        <dbReference type="EMBL" id="PWS34310.1"/>
    </source>
</evidence>
<protein>
    <submittedName>
        <fullName evidence="1">Uncharacterized protein</fullName>
    </submittedName>
</protein>
<accession>A0A317F592</accession>
<gene>
    <name evidence="1" type="ORF">DFH01_25125</name>
</gene>
<dbReference type="OrthoDB" id="5360818at2"/>
<name>A0A317F592_9PROT</name>
<comment type="caution">
    <text evidence="1">The sequence shown here is derived from an EMBL/GenBank/DDBJ whole genome shotgun (WGS) entry which is preliminary data.</text>
</comment>
<evidence type="ECO:0000313" key="2">
    <source>
        <dbReference type="Proteomes" id="UP000245765"/>
    </source>
</evidence>
<dbReference type="EMBL" id="QGNA01000007">
    <property type="protein sequence ID" value="PWS34310.1"/>
    <property type="molecule type" value="Genomic_DNA"/>
</dbReference>
<sequence length="325" mass="37222">MRVFIANFGQSNYLWPRCLERGTVATINNERVHPFWERRDRDGFVDFAVANLKTARMEIPTRAVASRWFGLNDAIAETSGDVWIHREKDKLWWTISRPEPVEITLMPSFNPQRDGPRVFELHKPAEPWRDRDRKGRPLPWAGLHPKARDFLFTEGTLQQLSPDNAEYALALIDGVGLEPWHGRPEWQAKVVRTGRNPATIYDAKRKTIFRMVETVFSTVAAANGQQVLRTLKDKRTSFDKPALEKYVASLIDDQDGLCAITGIALQFDEDGSDPELRCSLDRIDSAGHYEPGNLQIVCRFVNRWKSDSADADFRRLIGLVRANTF</sequence>
<keyword evidence="2" id="KW-1185">Reference proteome</keyword>
<proteinExistence type="predicted"/>
<dbReference type="AlphaFoldDB" id="A0A317F592"/>
<organism evidence="1 2">
    <name type="scientific">Falsiroseomonas bella</name>
    <dbReference type="NCBI Taxonomy" id="2184016"/>
    <lineage>
        <taxon>Bacteria</taxon>
        <taxon>Pseudomonadati</taxon>
        <taxon>Pseudomonadota</taxon>
        <taxon>Alphaproteobacteria</taxon>
        <taxon>Acetobacterales</taxon>
        <taxon>Roseomonadaceae</taxon>
        <taxon>Falsiroseomonas</taxon>
    </lineage>
</organism>
<dbReference type="Proteomes" id="UP000245765">
    <property type="component" value="Unassembled WGS sequence"/>
</dbReference>